<evidence type="ECO:0000256" key="4">
    <source>
        <dbReference type="ARBA" id="ARBA00022729"/>
    </source>
</evidence>
<keyword evidence="9" id="KW-1185">Reference proteome</keyword>
<dbReference type="Pfam" id="PF00496">
    <property type="entry name" value="SBP_bac_5"/>
    <property type="match status" value="1"/>
</dbReference>
<feature type="transmembrane region" description="Helical" evidence="5">
    <location>
        <begin position="704"/>
        <end position="723"/>
    </location>
</feature>
<dbReference type="InterPro" id="IPR000914">
    <property type="entry name" value="SBP_5_dom"/>
</dbReference>
<dbReference type="SUPFAM" id="SSF53850">
    <property type="entry name" value="Periplasmic binding protein-like II"/>
    <property type="match status" value="1"/>
</dbReference>
<organism evidence="8 9">
    <name type="scientific">Pusillimonas noertemannii</name>
    <dbReference type="NCBI Taxonomy" id="305977"/>
    <lineage>
        <taxon>Bacteria</taxon>
        <taxon>Pseudomonadati</taxon>
        <taxon>Pseudomonadota</taxon>
        <taxon>Betaproteobacteria</taxon>
        <taxon>Burkholderiales</taxon>
        <taxon>Alcaligenaceae</taxon>
        <taxon>Pusillimonas</taxon>
    </lineage>
</organism>
<evidence type="ECO:0000256" key="3">
    <source>
        <dbReference type="ARBA" id="ARBA00022448"/>
    </source>
</evidence>
<comment type="caution">
    <text evidence="8">The sequence shown here is derived from an EMBL/GenBank/DDBJ whole genome shotgun (WGS) entry which is preliminary data.</text>
</comment>
<comment type="subcellular location">
    <subcellularLocation>
        <location evidence="1">Cell envelope</location>
    </subcellularLocation>
</comment>
<dbReference type="STRING" id="1231391.GCA_000308195_02829"/>
<dbReference type="GO" id="GO:0030313">
    <property type="term" value="C:cell envelope"/>
    <property type="evidence" value="ECO:0007669"/>
    <property type="project" value="UniProtKB-SubCell"/>
</dbReference>
<dbReference type="PANTHER" id="PTHR30290">
    <property type="entry name" value="PERIPLASMIC BINDING COMPONENT OF ABC TRANSPORTER"/>
    <property type="match status" value="1"/>
</dbReference>
<dbReference type="InterPro" id="IPR039424">
    <property type="entry name" value="SBP_5"/>
</dbReference>
<evidence type="ECO:0000256" key="1">
    <source>
        <dbReference type="ARBA" id="ARBA00004196"/>
    </source>
</evidence>
<keyword evidence="4 6" id="KW-0732">Signal</keyword>
<dbReference type="CDD" id="cd08505">
    <property type="entry name" value="PBP2_NikA_DppA_OppA_like_18"/>
    <property type="match status" value="1"/>
</dbReference>
<feature type="signal peptide" evidence="6">
    <location>
        <begin position="1"/>
        <end position="26"/>
    </location>
</feature>
<dbReference type="GO" id="GO:0015833">
    <property type="term" value="P:peptide transport"/>
    <property type="evidence" value="ECO:0007669"/>
    <property type="project" value="TreeGrafter"/>
</dbReference>
<reference evidence="8 9" key="1">
    <citation type="submission" date="2018-04" db="EMBL/GenBank/DDBJ databases">
        <title>Genomic Encyclopedia of Type Strains, Phase IV (KMG-IV): sequencing the most valuable type-strain genomes for metagenomic binning, comparative biology and taxonomic classification.</title>
        <authorList>
            <person name="Goeker M."/>
        </authorList>
    </citation>
    <scope>NUCLEOTIDE SEQUENCE [LARGE SCALE GENOMIC DNA]</scope>
    <source>
        <strain evidence="8 9">DSM 10065</strain>
    </source>
</reference>
<dbReference type="EMBL" id="QEKO01000003">
    <property type="protein sequence ID" value="PVY61919.1"/>
    <property type="molecule type" value="Genomic_DNA"/>
</dbReference>
<evidence type="ECO:0000313" key="8">
    <source>
        <dbReference type="EMBL" id="PVY61919.1"/>
    </source>
</evidence>
<comment type="similarity">
    <text evidence="2">Belongs to the bacterial solute-binding protein 5 family.</text>
</comment>
<dbReference type="PANTHER" id="PTHR30290:SF10">
    <property type="entry name" value="PERIPLASMIC OLIGOPEPTIDE-BINDING PROTEIN-RELATED"/>
    <property type="match status" value="1"/>
</dbReference>
<sequence length="744" mass="84112">MLGQRRSGLAYRLAGLALLAMLFFLAACSDAPVNSPYARGAEAENVLYTAFSQRSPKYLDPASSYSADETPFTYSIYEPLYGYDYLARPYELRPRAAREISRPSYYDAAGNRLPDDAPGESIAVSIYDIRIKPGILFQPHPAFAKDAEGSFAYWPITPKRLQGKYSIADFALTGTRELTAHDYVYGIRRLASPGVVSPILGVMSEHIVGLAEFGAHLREVQKQREQQGEDGWLDLRQYGFDGVQALDDHTLRIKVKGKYPQFKYWLAMTFLSPVPWEADRFYQQPGMAEHNLSLNTWPVGTGPYMLTESIQNRRHVLTRNPNFRGESYPCKGEAGDDRRGLLEDCDEKTPFIDQIVFSIEKESVPLMGKFLQGYYDVPEADDSSYGVAMQVAAGDSPDKAELYRDRGLQLLTSTEAQIYYLGFNWLDPVVGGGDTPEQAERNRKLRQAISIAFDWEQYVQIFLNDQGEVAHGPVPPNIPGHQDLPEGLNHSVYTLKDGRAARRSLDEAKRLLAEAGYPDGRHADTGQPLILHFDSAGGMGSNATVDWMRRQLKALNIELEVRATDYNRFQDKMRQGAAQMFMWGWVADYPDAENFLFLLYGPNAKAQHGGENAANYENPEFDRLFEAMRFLDDGPEKEALVHQMVQIVQHDMPWMFGFYPKSGGAYQSWVANAKPTQMVRNTLQYLRIDPAMRADRIAAWNPPVWWPLWVLLALAIVGIYPAMRIARRRERATALAETSRREQP</sequence>
<accession>A0A2U1CLM2</accession>
<feature type="domain" description="Solute-binding protein family 5" evidence="7">
    <location>
        <begin position="177"/>
        <end position="605"/>
    </location>
</feature>
<keyword evidence="3" id="KW-0813">Transport</keyword>
<keyword evidence="5" id="KW-0472">Membrane</keyword>
<evidence type="ECO:0000259" key="7">
    <source>
        <dbReference type="Pfam" id="PF00496"/>
    </source>
</evidence>
<evidence type="ECO:0000256" key="5">
    <source>
        <dbReference type="SAM" id="Phobius"/>
    </source>
</evidence>
<keyword evidence="5" id="KW-0812">Transmembrane</keyword>
<dbReference type="Gene3D" id="3.10.105.10">
    <property type="entry name" value="Dipeptide-binding Protein, Domain 3"/>
    <property type="match status" value="1"/>
</dbReference>
<evidence type="ECO:0000313" key="9">
    <source>
        <dbReference type="Proteomes" id="UP000246145"/>
    </source>
</evidence>
<protein>
    <submittedName>
        <fullName evidence="8">ABC-type transport system substrate-binding protein</fullName>
    </submittedName>
</protein>
<feature type="chain" id="PRO_5015451273" evidence="6">
    <location>
        <begin position="27"/>
        <end position="744"/>
    </location>
</feature>
<dbReference type="PROSITE" id="PS51257">
    <property type="entry name" value="PROKAR_LIPOPROTEIN"/>
    <property type="match status" value="1"/>
</dbReference>
<evidence type="ECO:0000256" key="6">
    <source>
        <dbReference type="SAM" id="SignalP"/>
    </source>
</evidence>
<dbReference type="Gene3D" id="3.40.190.10">
    <property type="entry name" value="Periplasmic binding protein-like II"/>
    <property type="match status" value="1"/>
</dbReference>
<dbReference type="AlphaFoldDB" id="A0A2U1CLM2"/>
<proteinExistence type="inferred from homology"/>
<dbReference type="GO" id="GO:1904680">
    <property type="term" value="F:peptide transmembrane transporter activity"/>
    <property type="evidence" value="ECO:0007669"/>
    <property type="project" value="TreeGrafter"/>
</dbReference>
<name>A0A2U1CLM2_9BURK</name>
<dbReference type="Proteomes" id="UP000246145">
    <property type="component" value="Unassembled WGS sequence"/>
</dbReference>
<evidence type="ECO:0000256" key="2">
    <source>
        <dbReference type="ARBA" id="ARBA00005695"/>
    </source>
</evidence>
<gene>
    <name evidence="8" type="ORF">C7440_2654</name>
</gene>
<keyword evidence="5" id="KW-1133">Transmembrane helix</keyword>